<dbReference type="PANTHER" id="PTHR10655">
    <property type="entry name" value="LYSOPHOSPHOLIPASE-RELATED"/>
    <property type="match status" value="1"/>
</dbReference>
<dbReference type="GO" id="GO:0052689">
    <property type="term" value="F:carboxylic ester hydrolase activity"/>
    <property type="evidence" value="ECO:0007669"/>
    <property type="project" value="TreeGrafter"/>
</dbReference>
<organism evidence="4 6">
    <name type="scientific">Phytophthora kernoviae</name>
    <dbReference type="NCBI Taxonomy" id="325452"/>
    <lineage>
        <taxon>Eukaryota</taxon>
        <taxon>Sar</taxon>
        <taxon>Stramenopiles</taxon>
        <taxon>Oomycota</taxon>
        <taxon>Peronosporomycetes</taxon>
        <taxon>Peronosporales</taxon>
        <taxon>Peronosporaceae</taxon>
        <taxon>Phytophthora</taxon>
    </lineage>
</organism>
<dbReference type="Pfam" id="PF02230">
    <property type="entry name" value="Abhydrolase_2"/>
    <property type="match status" value="1"/>
</dbReference>
<dbReference type="GO" id="GO:0008474">
    <property type="term" value="F:palmitoyl-(protein) hydrolase activity"/>
    <property type="evidence" value="ECO:0007669"/>
    <property type="project" value="TreeGrafter"/>
</dbReference>
<dbReference type="InterPro" id="IPR050565">
    <property type="entry name" value="LYPA1-2/EST-like"/>
</dbReference>
<dbReference type="EMBL" id="MBDO02000256">
    <property type="protein sequence ID" value="RLN58587.1"/>
    <property type="molecule type" value="Genomic_DNA"/>
</dbReference>
<dbReference type="SUPFAM" id="SSF53474">
    <property type="entry name" value="alpha/beta-Hydrolases"/>
    <property type="match status" value="1"/>
</dbReference>
<dbReference type="Proteomes" id="UP000277300">
    <property type="component" value="Unassembled WGS sequence"/>
</dbReference>
<evidence type="ECO:0000313" key="4">
    <source>
        <dbReference type="EMBL" id="RLN58587.1"/>
    </source>
</evidence>
<evidence type="ECO:0000259" key="3">
    <source>
        <dbReference type="Pfam" id="PF02230"/>
    </source>
</evidence>
<dbReference type="GO" id="GO:0005737">
    <property type="term" value="C:cytoplasm"/>
    <property type="evidence" value="ECO:0007669"/>
    <property type="project" value="TreeGrafter"/>
</dbReference>
<dbReference type="Proteomes" id="UP000284657">
    <property type="component" value="Unassembled WGS sequence"/>
</dbReference>
<sequence length="325" mass="36076">MTDPNIIRVHPAAHLALVRDPNGRTRWIPHSPPDDASPPSRNPATSSSPLELKSKASPTGGAGRLDWDALNFPDRPHFRLITPDQDAPPTQNVLVFLHGRGDSHEPFARLGTQMALPQTAVVSLRAPLELPFGLGFTWMEDLDDQGDVIPSDVPHAQRSQSLQVARDYVWNFLRVLHNDYGWSYSRFFLFAFSQGACVAFHLAMTLPQDVRLGGVVLVAGGAIASPHSSATGDANAAATPMLQITGAADTIYPTALAERSRREFKRRHTQKVTAELFTNVVRPHKAHAMIDSRQDMQHVMFFFSKHLYLRNVELENRSDVIELQT</sequence>
<name>A0A3F2RJK6_9STRA</name>
<dbReference type="AlphaFoldDB" id="A0A3F2RJK6"/>
<accession>A0A3F2RJK6</accession>
<evidence type="ECO:0000256" key="1">
    <source>
        <dbReference type="ARBA" id="ARBA00006499"/>
    </source>
</evidence>
<feature type="region of interest" description="Disordered" evidence="2">
    <location>
        <begin position="20"/>
        <end position="68"/>
    </location>
</feature>
<dbReference type="InterPro" id="IPR029058">
    <property type="entry name" value="AB_hydrolase_fold"/>
</dbReference>
<gene>
    <name evidence="5" type="ORF">BBJ29_005490</name>
    <name evidence="4" type="ORF">BBP00_00006923</name>
</gene>
<dbReference type="PANTHER" id="PTHR10655:SF70">
    <property type="entry name" value="PHOSPHOLIPASE_CARBOXYLESTERASE_THIOESTERASE DOMAIN-CONTAINING PROTEIN"/>
    <property type="match status" value="1"/>
</dbReference>
<dbReference type="Gene3D" id="3.40.50.1820">
    <property type="entry name" value="alpha/beta hydrolase"/>
    <property type="match status" value="1"/>
</dbReference>
<dbReference type="OrthoDB" id="437457at2759"/>
<dbReference type="EMBL" id="MBAD02000981">
    <property type="protein sequence ID" value="RLN60340.1"/>
    <property type="molecule type" value="Genomic_DNA"/>
</dbReference>
<evidence type="ECO:0000313" key="7">
    <source>
        <dbReference type="Proteomes" id="UP000284657"/>
    </source>
</evidence>
<feature type="domain" description="Phospholipase/carboxylesterase/thioesterase" evidence="3">
    <location>
        <begin position="88"/>
        <end position="280"/>
    </location>
</feature>
<proteinExistence type="inferred from homology"/>
<dbReference type="InterPro" id="IPR003140">
    <property type="entry name" value="PLipase/COase/thioEstase"/>
</dbReference>
<comment type="similarity">
    <text evidence="1">Belongs to the AB hydrolase superfamily. AB hydrolase 2 family.</text>
</comment>
<reference evidence="6 7" key="1">
    <citation type="submission" date="2018-07" db="EMBL/GenBank/DDBJ databases">
        <title>Genome sequencing of oomycete isolates from Chile give support for New Zealand origin for Phytophthora kernoviae and make available the first Nothophytophthora sp. genome.</title>
        <authorList>
            <person name="Studholme D.J."/>
            <person name="Sanfuentes E."/>
            <person name="Panda P."/>
            <person name="Hill R."/>
            <person name="Sambles C."/>
            <person name="Grant M."/>
            <person name="Williams N.M."/>
            <person name="Mcdougal R.L."/>
        </authorList>
    </citation>
    <scope>NUCLEOTIDE SEQUENCE [LARGE SCALE GENOMIC DNA]</scope>
    <source>
        <strain evidence="4">Chile6</strain>
        <strain evidence="5">Chile7</strain>
    </source>
</reference>
<protein>
    <recommendedName>
        <fullName evidence="3">Phospholipase/carboxylesterase/thioesterase domain-containing protein</fullName>
    </recommendedName>
</protein>
<evidence type="ECO:0000313" key="6">
    <source>
        <dbReference type="Proteomes" id="UP000277300"/>
    </source>
</evidence>
<evidence type="ECO:0000256" key="2">
    <source>
        <dbReference type="SAM" id="MobiDB-lite"/>
    </source>
</evidence>
<comment type="caution">
    <text evidence="4">The sequence shown here is derived from an EMBL/GenBank/DDBJ whole genome shotgun (WGS) entry which is preliminary data.</text>
</comment>
<evidence type="ECO:0000313" key="5">
    <source>
        <dbReference type="EMBL" id="RLN60340.1"/>
    </source>
</evidence>